<reference evidence="1 2" key="1">
    <citation type="submission" date="2014-04" db="EMBL/GenBank/DDBJ databases">
        <authorList>
            <consortium name="DOE Joint Genome Institute"/>
            <person name="Kuo A."/>
            <person name="Gay G."/>
            <person name="Dore J."/>
            <person name="Kohler A."/>
            <person name="Nagy L.G."/>
            <person name="Floudas D."/>
            <person name="Copeland A."/>
            <person name="Barry K.W."/>
            <person name="Cichocki N."/>
            <person name="Veneault-Fourrey C."/>
            <person name="LaButti K."/>
            <person name="Lindquist E.A."/>
            <person name="Lipzen A."/>
            <person name="Lundell T."/>
            <person name="Morin E."/>
            <person name="Murat C."/>
            <person name="Sun H."/>
            <person name="Tunlid A."/>
            <person name="Henrissat B."/>
            <person name="Grigoriev I.V."/>
            <person name="Hibbett D.S."/>
            <person name="Martin F."/>
            <person name="Nordberg H.P."/>
            <person name="Cantor M.N."/>
            <person name="Hua S.X."/>
        </authorList>
    </citation>
    <scope>NUCLEOTIDE SEQUENCE [LARGE SCALE GENOMIC DNA]</scope>
    <source>
        <strain evidence="2">h7</strain>
    </source>
</reference>
<organism evidence="1 2">
    <name type="scientific">Hebeloma cylindrosporum</name>
    <dbReference type="NCBI Taxonomy" id="76867"/>
    <lineage>
        <taxon>Eukaryota</taxon>
        <taxon>Fungi</taxon>
        <taxon>Dikarya</taxon>
        <taxon>Basidiomycota</taxon>
        <taxon>Agaricomycotina</taxon>
        <taxon>Agaricomycetes</taxon>
        <taxon>Agaricomycetidae</taxon>
        <taxon>Agaricales</taxon>
        <taxon>Agaricineae</taxon>
        <taxon>Hymenogastraceae</taxon>
        <taxon>Hebeloma</taxon>
    </lineage>
</organism>
<protein>
    <submittedName>
        <fullName evidence="1">Uncharacterized protein</fullName>
    </submittedName>
</protein>
<reference evidence="2" key="2">
    <citation type="submission" date="2015-01" db="EMBL/GenBank/DDBJ databases">
        <title>Evolutionary Origins and Diversification of the Mycorrhizal Mutualists.</title>
        <authorList>
            <consortium name="DOE Joint Genome Institute"/>
            <consortium name="Mycorrhizal Genomics Consortium"/>
            <person name="Kohler A."/>
            <person name="Kuo A."/>
            <person name="Nagy L.G."/>
            <person name="Floudas D."/>
            <person name="Copeland A."/>
            <person name="Barry K.W."/>
            <person name="Cichocki N."/>
            <person name="Veneault-Fourrey C."/>
            <person name="LaButti K."/>
            <person name="Lindquist E.A."/>
            <person name="Lipzen A."/>
            <person name="Lundell T."/>
            <person name="Morin E."/>
            <person name="Murat C."/>
            <person name="Riley R."/>
            <person name="Ohm R."/>
            <person name="Sun H."/>
            <person name="Tunlid A."/>
            <person name="Henrissat B."/>
            <person name="Grigoriev I.V."/>
            <person name="Hibbett D.S."/>
            <person name="Martin F."/>
        </authorList>
    </citation>
    <scope>NUCLEOTIDE SEQUENCE [LARGE SCALE GENOMIC DNA]</scope>
    <source>
        <strain evidence="2">h7</strain>
    </source>
</reference>
<evidence type="ECO:0000313" key="1">
    <source>
        <dbReference type="EMBL" id="KIM40202.1"/>
    </source>
</evidence>
<sequence length="95" mass="10353">MRESSCLAHALGMSLSHPRFAVEQASCGRPYSIPMVMSSTHCAFTEQFVRGQQRTGKVDQKTFSATCKCVCVARISPTVNRSSSTGDRWSSSISC</sequence>
<accession>A0A0C2YGI3</accession>
<dbReference type="EMBL" id="KN831783">
    <property type="protein sequence ID" value="KIM40202.1"/>
    <property type="molecule type" value="Genomic_DNA"/>
</dbReference>
<keyword evidence="2" id="KW-1185">Reference proteome</keyword>
<name>A0A0C2YGI3_HEBCY</name>
<dbReference type="Proteomes" id="UP000053424">
    <property type="component" value="Unassembled WGS sequence"/>
</dbReference>
<proteinExistence type="predicted"/>
<gene>
    <name evidence="1" type="ORF">M413DRAFT_173780</name>
</gene>
<dbReference type="HOGENOM" id="CLU_2373031_0_0_1"/>
<dbReference type="AlphaFoldDB" id="A0A0C2YGI3"/>
<evidence type="ECO:0000313" key="2">
    <source>
        <dbReference type="Proteomes" id="UP000053424"/>
    </source>
</evidence>